<keyword evidence="1" id="KW-0808">Transferase</keyword>
<gene>
    <name evidence="1" type="ORF">CHU93_08550</name>
</gene>
<dbReference type="EMBL" id="NOXT01000108">
    <property type="protein sequence ID" value="OYQ28736.1"/>
    <property type="molecule type" value="Genomic_DNA"/>
</dbReference>
<dbReference type="SUPFAM" id="SSF55729">
    <property type="entry name" value="Acyl-CoA N-acyltransferases (Nat)"/>
    <property type="match status" value="1"/>
</dbReference>
<name>A0A255YHL4_9SPHN</name>
<keyword evidence="2" id="KW-1185">Reference proteome</keyword>
<protein>
    <submittedName>
        <fullName evidence="1">GNAT family N-acetyltransferase</fullName>
    </submittedName>
</protein>
<dbReference type="Pfam" id="PF04339">
    <property type="entry name" value="FemAB_like"/>
    <property type="match status" value="1"/>
</dbReference>
<evidence type="ECO:0000313" key="1">
    <source>
        <dbReference type="EMBL" id="OYQ28736.1"/>
    </source>
</evidence>
<dbReference type="OrthoDB" id="9776898at2"/>
<reference evidence="1 2" key="1">
    <citation type="submission" date="2017-07" db="EMBL/GenBank/DDBJ databases">
        <title>Sandarakinorhabdus cyanobacteriorum sp. nov., a novel bacterium isolated from cyanobacterial aggregates in a eutrophic lake.</title>
        <authorList>
            <person name="Cai H."/>
        </authorList>
    </citation>
    <scope>NUCLEOTIDE SEQUENCE [LARGE SCALE GENOMIC DNA]</scope>
    <source>
        <strain evidence="1 2">TH057</strain>
    </source>
</reference>
<dbReference type="InterPro" id="IPR007434">
    <property type="entry name" value="FemAB-like"/>
</dbReference>
<dbReference type="Gene3D" id="3.40.630.30">
    <property type="match status" value="1"/>
</dbReference>
<organism evidence="1 2">
    <name type="scientific">Sandarakinorhabdus cyanobacteriorum</name>
    <dbReference type="NCBI Taxonomy" id="1981098"/>
    <lineage>
        <taxon>Bacteria</taxon>
        <taxon>Pseudomonadati</taxon>
        <taxon>Pseudomonadota</taxon>
        <taxon>Alphaproteobacteria</taxon>
        <taxon>Sphingomonadales</taxon>
        <taxon>Sphingosinicellaceae</taxon>
        <taxon>Sandarakinorhabdus</taxon>
    </lineage>
</organism>
<dbReference type="AlphaFoldDB" id="A0A255YHL4"/>
<dbReference type="PANTHER" id="PTHR47017:SF1">
    <property type="entry name" value="ACYL-COA"/>
    <property type="match status" value="1"/>
</dbReference>
<sequence length="383" mass="42904">MAEWQVRVVGKASEIALADWNICAGNGHPFAQGEFFRALEDSGSATARTGWQPVHLVADGEDGRPAGILPCYLKTHSQGEYVFDHAWADALERAGGRYYPKLQAAFPFTPATGPRLLLRDAACAPALIAAAEQITTSNNFSSAHATFITPEQQPLFRDAGWLIRMGEQFHWQNDNYRDFGDFLAALSSSRRKMIRKERERAVAGLDIIHLTGAEITESHWDAFWTFYQDTGARKWGQPYLTRRFFSQIGETMGDRILLMFAARAGQPIAGALNFIGDECLYGRYWGCTQDVPFLHFELCYYQAIEWAIANGRARVEAGAQGQHKLARGYRPTPVISAHFIANAGFRQAVADYLGRETRAMIEEIEYLDAHGPFRQRQASEAQN</sequence>
<accession>A0A255YHL4</accession>
<dbReference type="Proteomes" id="UP000216991">
    <property type="component" value="Unassembled WGS sequence"/>
</dbReference>
<dbReference type="PANTHER" id="PTHR47017">
    <property type="entry name" value="ACYL-COA"/>
    <property type="match status" value="1"/>
</dbReference>
<dbReference type="InterPro" id="IPR016181">
    <property type="entry name" value="Acyl_CoA_acyltransferase"/>
</dbReference>
<evidence type="ECO:0000313" key="2">
    <source>
        <dbReference type="Proteomes" id="UP000216991"/>
    </source>
</evidence>
<proteinExistence type="predicted"/>
<dbReference type="GO" id="GO:0016740">
    <property type="term" value="F:transferase activity"/>
    <property type="evidence" value="ECO:0007669"/>
    <property type="project" value="UniProtKB-KW"/>
</dbReference>
<comment type="caution">
    <text evidence="1">The sequence shown here is derived from an EMBL/GenBank/DDBJ whole genome shotgun (WGS) entry which is preliminary data.</text>
</comment>
<dbReference type="RefSeq" id="WP_094473675.1">
    <property type="nucleotide sequence ID" value="NZ_NOXT01000108.1"/>
</dbReference>